<evidence type="ECO:0000256" key="1">
    <source>
        <dbReference type="SAM" id="Phobius"/>
    </source>
</evidence>
<dbReference type="Pfam" id="PF04773">
    <property type="entry name" value="FecR"/>
    <property type="match status" value="1"/>
</dbReference>
<keyword evidence="1" id="KW-1133">Transmembrane helix</keyword>
<accession>A0ABS5K0G7</accession>
<evidence type="ECO:0000259" key="2">
    <source>
        <dbReference type="Pfam" id="PF04773"/>
    </source>
</evidence>
<keyword evidence="1" id="KW-0812">Transmembrane</keyword>
<reference evidence="4 5" key="1">
    <citation type="journal article" date="2015" name="Int. J. Syst. Evol. Microbiol.">
        <title>Carboxylicivirga linearis sp. nov., isolated from a sea cucumber culture pond.</title>
        <authorList>
            <person name="Wang F.Q."/>
            <person name="Zhou Y.X."/>
            <person name="Lin X.Z."/>
            <person name="Chen G.J."/>
            <person name="Du Z.J."/>
        </authorList>
    </citation>
    <scope>NUCLEOTIDE SEQUENCE [LARGE SCALE GENOMIC DNA]</scope>
    <source>
        <strain evidence="4 5">FB218</strain>
    </source>
</reference>
<proteinExistence type="predicted"/>
<dbReference type="Gene3D" id="2.60.120.1440">
    <property type="match status" value="1"/>
</dbReference>
<keyword evidence="5" id="KW-1185">Reference proteome</keyword>
<keyword evidence="1" id="KW-0472">Membrane</keyword>
<dbReference type="Pfam" id="PF16344">
    <property type="entry name" value="FecR_C"/>
    <property type="match status" value="1"/>
</dbReference>
<dbReference type="PANTHER" id="PTHR30273:SF2">
    <property type="entry name" value="PROTEIN FECR"/>
    <property type="match status" value="1"/>
</dbReference>
<dbReference type="InterPro" id="IPR032508">
    <property type="entry name" value="FecR_C"/>
</dbReference>
<feature type="domain" description="Protein FecR C-terminal" evidence="3">
    <location>
        <begin position="252"/>
        <end position="314"/>
    </location>
</feature>
<comment type="caution">
    <text evidence="4">The sequence shown here is derived from an EMBL/GenBank/DDBJ whole genome shotgun (WGS) entry which is preliminary data.</text>
</comment>
<organism evidence="4 5">
    <name type="scientific">Carboxylicivirga linearis</name>
    <dbReference type="NCBI Taxonomy" id="1628157"/>
    <lineage>
        <taxon>Bacteria</taxon>
        <taxon>Pseudomonadati</taxon>
        <taxon>Bacteroidota</taxon>
        <taxon>Bacteroidia</taxon>
        <taxon>Marinilabiliales</taxon>
        <taxon>Marinilabiliaceae</taxon>
        <taxon>Carboxylicivirga</taxon>
    </lineage>
</organism>
<evidence type="ECO:0000313" key="4">
    <source>
        <dbReference type="EMBL" id="MBS2100665.1"/>
    </source>
</evidence>
<dbReference type="InterPro" id="IPR012373">
    <property type="entry name" value="Ferrdict_sens_TM"/>
</dbReference>
<feature type="transmembrane region" description="Helical" evidence="1">
    <location>
        <begin position="75"/>
        <end position="93"/>
    </location>
</feature>
<dbReference type="PIRSF" id="PIRSF018266">
    <property type="entry name" value="FecR"/>
    <property type="match status" value="1"/>
</dbReference>
<evidence type="ECO:0000259" key="3">
    <source>
        <dbReference type="Pfam" id="PF16344"/>
    </source>
</evidence>
<feature type="domain" description="FecR protein" evidence="2">
    <location>
        <begin position="115"/>
        <end position="205"/>
    </location>
</feature>
<dbReference type="InterPro" id="IPR006860">
    <property type="entry name" value="FecR"/>
</dbReference>
<gene>
    <name evidence="4" type="ORF">KEM10_20430</name>
</gene>
<dbReference type="EMBL" id="JAGUCO010000027">
    <property type="protein sequence ID" value="MBS2100665.1"/>
    <property type="molecule type" value="Genomic_DNA"/>
</dbReference>
<sequence>MDHTQVIKYLSGKATEEEVKEIFKQIENSSEFKSEFIKLKKAYALTSKSSEDSHSIWNQVISRSIHRRKIQSINVIARYAAIVILFFALGMFIQKQLKWGGIDEAVYVSNAVIDVPYGQMSNITLPDGTVVQLNSGSHFSYTGNFTQGERTVELTGEAFFDVAKDAEHPFIVKTKALDFVVHGTSFNIQAYDDDEKINTTLVEGSLGVVAKKGDEIVRLKPGQKISYNDVSKKYSVKEVDVDLYTSWQDGIIIFRNEKLEDIAKKLERWYNVEIIIKDQKLAKELYFGSIMKNKPIDQILEVLKRTSSLHYQIEYRSDRPTLIYWE</sequence>
<dbReference type="RefSeq" id="WP_212218958.1">
    <property type="nucleotide sequence ID" value="NZ_JAGUCO010000027.1"/>
</dbReference>
<dbReference type="Gene3D" id="3.55.50.30">
    <property type="match status" value="1"/>
</dbReference>
<evidence type="ECO:0000313" key="5">
    <source>
        <dbReference type="Proteomes" id="UP000708576"/>
    </source>
</evidence>
<dbReference type="PANTHER" id="PTHR30273">
    <property type="entry name" value="PERIPLASMIC SIGNAL SENSOR AND SIGMA FACTOR ACTIVATOR FECR-RELATED"/>
    <property type="match status" value="1"/>
</dbReference>
<name>A0ABS5K0G7_9BACT</name>
<protein>
    <submittedName>
        <fullName evidence="4">DUF4974 domain-containing protein</fullName>
    </submittedName>
</protein>
<dbReference type="Proteomes" id="UP000708576">
    <property type="component" value="Unassembled WGS sequence"/>
</dbReference>